<dbReference type="Proteomes" id="UP001177021">
    <property type="component" value="Unassembled WGS sequence"/>
</dbReference>
<evidence type="ECO:0000313" key="2">
    <source>
        <dbReference type="Proteomes" id="UP001177021"/>
    </source>
</evidence>
<organism evidence="1 2">
    <name type="scientific">Trifolium pratense</name>
    <name type="common">Red clover</name>
    <dbReference type="NCBI Taxonomy" id="57577"/>
    <lineage>
        <taxon>Eukaryota</taxon>
        <taxon>Viridiplantae</taxon>
        <taxon>Streptophyta</taxon>
        <taxon>Embryophyta</taxon>
        <taxon>Tracheophyta</taxon>
        <taxon>Spermatophyta</taxon>
        <taxon>Magnoliopsida</taxon>
        <taxon>eudicotyledons</taxon>
        <taxon>Gunneridae</taxon>
        <taxon>Pentapetalae</taxon>
        <taxon>rosids</taxon>
        <taxon>fabids</taxon>
        <taxon>Fabales</taxon>
        <taxon>Fabaceae</taxon>
        <taxon>Papilionoideae</taxon>
        <taxon>50 kb inversion clade</taxon>
        <taxon>NPAAA clade</taxon>
        <taxon>Hologalegina</taxon>
        <taxon>IRL clade</taxon>
        <taxon>Trifolieae</taxon>
        <taxon>Trifolium</taxon>
    </lineage>
</organism>
<accession>A0ACB0J0D0</accession>
<gene>
    <name evidence="1" type="ORF">MILVUS5_LOCUS7615</name>
</gene>
<dbReference type="EMBL" id="CASHSV030000013">
    <property type="protein sequence ID" value="CAJ2637238.1"/>
    <property type="molecule type" value="Genomic_DNA"/>
</dbReference>
<keyword evidence="2" id="KW-1185">Reference proteome</keyword>
<sequence>MVRGIHDNMKPKKSESHDAKEPSSGEYIVLNHEVTNYNKANNSVSPLLNSNSQHKHIQETKTTTNKSCSISSSSSSSSFHATTSSKSSSSSTSSNSHFTKNNAISFTMKNPSHVNIFIDLYKKIKASLSKSISLLREKCSCFDKNSLQVKEKFPKPKTSNTTTSSPPTFQIQTLSQNQITRNSLSNKTTPKDKLTIDEHEDQQEVARDSMHVFQLTSPHKSRAMDEDVTSDASSDLFEIEGFCFSTQATTTSPNVLCDT</sequence>
<proteinExistence type="predicted"/>
<reference evidence="1" key="1">
    <citation type="submission" date="2023-10" db="EMBL/GenBank/DDBJ databases">
        <authorList>
            <person name="Rodriguez Cubillos JULIANA M."/>
            <person name="De Vega J."/>
        </authorList>
    </citation>
    <scope>NUCLEOTIDE SEQUENCE</scope>
</reference>
<evidence type="ECO:0000313" key="1">
    <source>
        <dbReference type="EMBL" id="CAJ2637238.1"/>
    </source>
</evidence>
<comment type="caution">
    <text evidence="1">The sequence shown here is derived from an EMBL/GenBank/DDBJ whole genome shotgun (WGS) entry which is preliminary data.</text>
</comment>
<name>A0ACB0J0D0_TRIPR</name>
<protein>
    <submittedName>
        <fullName evidence="1">Uncharacterized protein</fullName>
    </submittedName>
</protein>